<dbReference type="AlphaFoldDB" id="A0AA85KAB3"/>
<keyword evidence="1" id="KW-1185">Reference proteome</keyword>
<dbReference type="Proteomes" id="UP000050795">
    <property type="component" value="Unassembled WGS sequence"/>
</dbReference>
<name>A0AA85KAB3_TRIRE</name>
<dbReference type="WBParaSite" id="TREG1_77000.1">
    <property type="protein sequence ID" value="TREG1_77000.1"/>
    <property type="gene ID" value="TREG1_77000"/>
</dbReference>
<reference evidence="2" key="2">
    <citation type="submission" date="2023-11" db="UniProtKB">
        <authorList>
            <consortium name="WormBaseParasite"/>
        </authorList>
    </citation>
    <scope>IDENTIFICATION</scope>
</reference>
<accession>A0AA85KAB3</accession>
<sequence length="97" mass="11654">MSNIVVLRAHTRRQPLSYHETVQKQRMNTILYKSLENFRKMYKPVQLNSETSKTYRPIIVDGFIIWNATLHDKLNEIVMCPETFQIWMNKKEVKNVK</sequence>
<proteinExistence type="predicted"/>
<protein>
    <submittedName>
        <fullName evidence="2">Uncharacterized protein</fullName>
    </submittedName>
</protein>
<evidence type="ECO:0000313" key="1">
    <source>
        <dbReference type="Proteomes" id="UP000050795"/>
    </source>
</evidence>
<evidence type="ECO:0000313" key="2">
    <source>
        <dbReference type="WBParaSite" id="TREG1_77000.1"/>
    </source>
</evidence>
<organism evidence="1 2">
    <name type="scientific">Trichobilharzia regenti</name>
    <name type="common">Nasal bird schistosome</name>
    <dbReference type="NCBI Taxonomy" id="157069"/>
    <lineage>
        <taxon>Eukaryota</taxon>
        <taxon>Metazoa</taxon>
        <taxon>Spiralia</taxon>
        <taxon>Lophotrochozoa</taxon>
        <taxon>Platyhelminthes</taxon>
        <taxon>Trematoda</taxon>
        <taxon>Digenea</taxon>
        <taxon>Strigeidida</taxon>
        <taxon>Schistosomatoidea</taxon>
        <taxon>Schistosomatidae</taxon>
        <taxon>Trichobilharzia</taxon>
    </lineage>
</organism>
<reference evidence="1" key="1">
    <citation type="submission" date="2022-06" db="EMBL/GenBank/DDBJ databases">
        <authorList>
            <person name="Berger JAMES D."/>
            <person name="Berger JAMES D."/>
        </authorList>
    </citation>
    <scope>NUCLEOTIDE SEQUENCE [LARGE SCALE GENOMIC DNA]</scope>
</reference>